<dbReference type="Pfam" id="PF00884">
    <property type="entry name" value="Sulfatase"/>
    <property type="match status" value="1"/>
</dbReference>
<dbReference type="PIRSF" id="PIRSF005091">
    <property type="entry name" value="Mmb_sulf_HI1246"/>
    <property type="match status" value="1"/>
</dbReference>
<feature type="binding site" evidence="8">
    <location>
        <position position="502"/>
    </location>
    <ligand>
        <name>Mn(2+)</name>
        <dbReference type="ChEBI" id="CHEBI:29035"/>
    </ligand>
</feature>
<dbReference type="AlphaFoldDB" id="A0A1M7YWX2"/>
<dbReference type="InterPro" id="IPR000917">
    <property type="entry name" value="Sulfatase_N"/>
</dbReference>
<feature type="transmembrane region" description="Helical" evidence="9">
    <location>
        <begin position="139"/>
        <end position="159"/>
    </location>
</feature>
<evidence type="ECO:0000256" key="4">
    <source>
        <dbReference type="ARBA" id="ARBA00022989"/>
    </source>
</evidence>
<dbReference type="Proteomes" id="UP000184600">
    <property type="component" value="Unassembled WGS sequence"/>
</dbReference>
<comment type="subcellular location">
    <subcellularLocation>
        <location evidence="1">Cell membrane</location>
        <topology evidence="1">Multi-pass membrane protein</topology>
    </subcellularLocation>
</comment>
<dbReference type="GO" id="GO:0046872">
    <property type="term" value="F:metal ion binding"/>
    <property type="evidence" value="ECO:0007669"/>
    <property type="project" value="UniProtKB-KW"/>
</dbReference>
<dbReference type="InterPro" id="IPR050448">
    <property type="entry name" value="OpgB/LTA_synthase_biosynth"/>
</dbReference>
<dbReference type="Gene3D" id="3.30.1120.80">
    <property type="match status" value="1"/>
</dbReference>
<evidence type="ECO:0000256" key="6">
    <source>
        <dbReference type="PIRSR" id="PIRSR005091-1"/>
    </source>
</evidence>
<feature type="domain" description="Sulfatase N-terminal" evidence="10">
    <location>
        <begin position="282"/>
        <end position="552"/>
    </location>
</feature>
<keyword evidence="7" id="KW-0479">Metal-binding</keyword>
<feature type="transmembrane region" description="Helical" evidence="9">
    <location>
        <begin position="171"/>
        <end position="189"/>
    </location>
</feature>
<proteinExistence type="predicted"/>
<dbReference type="STRING" id="1117707.VQ7734_02765"/>
<dbReference type="CDD" id="cd16015">
    <property type="entry name" value="LTA_synthase"/>
    <property type="match status" value="1"/>
</dbReference>
<feature type="transmembrane region" description="Helical" evidence="9">
    <location>
        <begin position="54"/>
        <end position="72"/>
    </location>
</feature>
<gene>
    <name evidence="11" type="primary">ltaS</name>
    <name evidence="11" type="ORF">VQ7734_02765</name>
</gene>
<dbReference type="EMBL" id="FRFG01000031">
    <property type="protein sequence ID" value="SHO56996.1"/>
    <property type="molecule type" value="Genomic_DNA"/>
</dbReference>
<evidence type="ECO:0000256" key="7">
    <source>
        <dbReference type="PIRSR" id="PIRSR005091-2"/>
    </source>
</evidence>
<evidence type="ECO:0000256" key="8">
    <source>
        <dbReference type="PIRSR" id="PIRSR005091-3"/>
    </source>
</evidence>
<dbReference type="GO" id="GO:0005886">
    <property type="term" value="C:plasma membrane"/>
    <property type="evidence" value="ECO:0007669"/>
    <property type="project" value="UniProtKB-SubCell"/>
</dbReference>
<dbReference type="InterPro" id="IPR017850">
    <property type="entry name" value="Alkaline_phosphatase_core_sf"/>
</dbReference>
<feature type="binding site" evidence="8">
    <location>
        <position position="290"/>
    </location>
    <ligand>
        <name>Mn(2+)</name>
        <dbReference type="ChEBI" id="CHEBI:29035"/>
    </ligand>
</feature>
<accession>A0A1M7YWX2</accession>
<keyword evidence="12" id="KW-1185">Reference proteome</keyword>
<feature type="binding site" evidence="7">
    <location>
        <position position="447"/>
    </location>
    <ligand>
        <name>substrate</name>
    </ligand>
</feature>
<feature type="binding site" evidence="8">
    <location>
        <position position="501"/>
    </location>
    <ligand>
        <name>Mn(2+)</name>
        <dbReference type="ChEBI" id="CHEBI:29035"/>
    </ligand>
</feature>
<feature type="transmembrane region" description="Helical" evidence="9">
    <location>
        <begin position="84"/>
        <end position="108"/>
    </location>
</feature>
<reference evidence="12" key="1">
    <citation type="submission" date="2016-12" db="EMBL/GenBank/DDBJ databases">
        <authorList>
            <person name="Rodrigo-Torres L."/>
            <person name="Arahal R.D."/>
            <person name="Lucena T."/>
        </authorList>
    </citation>
    <scope>NUCLEOTIDE SEQUENCE [LARGE SCALE GENOMIC DNA]</scope>
</reference>
<protein>
    <submittedName>
        <fullName evidence="11">Lipoteichoic acid synthase</fullName>
    </submittedName>
</protein>
<evidence type="ECO:0000259" key="10">
    <source>
        <dbReference type="Pfam" id="PF00884"/>
    </source>
</evidence>
<keyword evidence="4 9" id="KW-1133">Transmembrane helix</keyword>
<dbReference type="PANTHER" id="PTHR47371">
    <property type="entry name" value="LIPOTEICHOIC ACID SYNTHASE"/>
    <property type="match status" value="1"/>
</dbReference>
<dbReference type="InterPro" id="IPR012160">
    <property type="entry name" value="LtaS-like"/>
</dbReference>
<organism evidence="11 12">
    <name type="scientific">Vibrio quintilis</name>
    <dbReference type="NCBI Taxonomy" id="1117707"/>
    <lineage>
        <taxon>Bacteria</taxon>
        <taxon>Pseudomonadati</taxon>
        <taxon>Pseudomonadota</taxon>
        <taxon>Gammaproteobacteria</taxon>
        <taxon>Vibrionales</taxon>
        <taxon>Vibrionaceae</taxon>
        <taxon>Vibrio</taxon>
    </lineage>
</organism>
<dbReference type="SUPFAM" id="SSF53649">
    <property type="entry name" value="Alkaline phosphatase-like"/>
    <property type="match status" value="1"/>
</dbReference>
<dbReference type="PANTHER" id="PTHR47371:SF3">
    <property type="entry name" value="PHOSPHOGLYCEROL TRANSFERASE I"/>
    <property type="match status" value="1"/>
</dbReference>
<evidence type="ECO:0000256" key="2">
    <source>
        <dbReference type="ARBA" id="ARBA00022475"/>
    </source>
</evidence>
<dbReference type="Gene3D" id="3.40.720.10">
    <property type="entry name" value="Alkaline Phosphatase, subunit A"/>
    <property type="match status" value="1"/>
</dbReference>
<keyword evidence="7" id="KW-0464">Manganese</keyword>
<name>A0A1M7YWX2_9VIBR</name>
<keyword evidence="2" id="KW-1003">Cell membrane</keyword>
<dbReference type="OrthoDB" id="9760224at2"/>
<keyword evidence="3 9" id="KW-0812">Transmembrane</keyword>
<keyword evidence="5 9" id="KW-0472">Membrane</keyword>
<evidence type="ECO:0000256" key="3">
    <source>
        <dbReference type="ARBA" id="ARBA00022692"/>
    </source>
</evidence>
<feature type="active site" evidence="6">
    <location>
        <position position="329"/>
    </location>
</feature>
<evidence type="ECO:0000256" key="1">
    <source>
        <dbReference type="ARBA" id="ARBA00004651"/>
    </source>
</evidence>
<sequence>MKKSPGPLFAVLTAGFTALIFLTLFRTGLALWQFDRVAHNDAWTQLLLNGLRVDIATVCWLLIVPAFLSCWLSGIRRLEPFWPLILRFWLTGGLMFLIFMEVATPTFIAEYDLRPNRLFIEYLAYPKEVFTMLWHGYKLPLIAGTAFTILAVVFIWRKTKSWTSNIRAVRWYWRPVLAILVLACGIAGARSTLGHRPLNPAMVAFSTDPLLNDLTLNSSYSVLFATKQISDEASAFQFYPKMAKADIIREIRQSMNVSQQDFVSDHQPTLANHITPYPDRKKNIVVLLLESHGAQFVKSLGGIDASPHLDQLMRQGWAFEQMYATGTRSVRGIEAVVSGFPPTPSRSVVKLGKSQHHFFSVADLLKSQGYTTQFIYGGESHFDNMKSFFLGNGFTRIEDFPTFSQPAFVGSWGASDEDLYQKADAQFSRFSAENQPFFSLVFSSSNHSPFEYPAGRIKPYNTPANTVQNAVKYADDALGKFIEKARQSNYWHNTLFVIVADHDARTYGPTPLPVAHFHIPAIILGDGITPRLDNRLVSQLDLAPTMLSLAGISSKHPMIGFDLTRTVPKEKQRALMQRDKNFGWMTADHQVVLFQPGKPAATYQFDPHTEKLTPAPVEKGIIKRAHANAMWGSLAYQDDLYAAEKDYRVTAPALSVQSMRLSNQPHHITGGE</sequence>
<evidence type="ECO:0000313" key="11">
    <source>
        <dbReference type="EMBL" id="SHO56996.1"/>
    </source>
</evidence>
<dbReference type="RefSeq" id="WP_073583477.1">
    <property type="nucleotide sequence ID" value="NZ_AP024898.1"/>
</dbReference>
<evidence type="ECO:0000313" key="12">
    <source>
        <dbReference type="Proteomes" id="UP000184600"/>
    </source>
</evidence>
<evidence type="ECO:0000256" key="5">
    <source>
        <dbReference type="ARBA" id="ARBA00023136"/>
    </source>
</evidence>
<evidence type="ECO:0000256" key="9">
    <source>
        <dbReference type="SAM" id="Phobius"/>
    </source>
</evidence>